<feature type="domain" description="Nucleotidyl transferase" evidence="1">
    <location>
        <begin position="6"/>
        <end position="135"/>
    </location>
</feature>
<dbReference type="EMBL" id="UGOD01000001">
    <property type="protein sequence ID" value="STX52406.1"/>
    <property type="molecule type" value="Genomic_DNA"/>
</dbReference>
<dbReference type="InterPro" id="IPR050486">
    <property type="entry name" value="Mannose-1P_guanyltransferase"/>
</dbReference>
<keyword evidence="3" id="KW-1185">Reference proteome</keyword>
<dbReference type="Pfam" id="PF00483">
    <property type="entry name" value="NTP_transferase"/>
    <property type="match status" value="1"/>
</dbReference>
<dbReference type="EC" id="2.7.7.13" evidence="2"/>
<evidence type="ECO:0000313" key="2">
    <source>
        <dbReference type="EMBL" id="STX52406.1"/>
    </source>
</evidence>
<proteinExistence type="predicted"/>
<dbReference type="InterPro" id="IPR029044">
    <property type="entry name" value="Nucleotide-diphossugar_trans"/>
</dbReference>
<keyword evidence="2" id="KW-0808">Transferase</keyword>
<protein>
    <submittedName>
        <fullName evidence="2">Mannose-1-phosphate guanylyltransferase</fullName>
        <ecNumber evidence="2">2.7.7.13</ecNumber>
    </submittedName>
</protein>
<dbReference type="OrthoDB" id="9788272at2"/>
<dbReference type="GO" id="GO:0004475">
    <property type="term" value="F:mannose-1-phosphate guanylyltransferase (GTP) activity"/>
    <property type="evidence" value="ECO:0007669"/>
    <property type="project" value="UniProtKB-EC"/>
</dbReference>
<organism evidence="2 3">
    <name type="scientific">Legionella busanensis</name>
    <dbReference type="NCBI Taxonomy" id="190655"/>
    <lineage>
        <taxon>Bacteria</taxon>
        <taxon>Pseudomonadati</taxon>
        <taxon>Pseudomonadota</taxon>
        <taxon>Gammaproteobacteria</taxon>
        <taxon>Legionellales</taxon>
        <taxon>Legionellaceae</taxon>
        <taxon>Legionella</taxon>
    </lineage>
</organism>
<name>A0A378JM37_9GAMM</name>
<evidence type="ECO:0000259" key="1">
    <source>
        <dbReference type="Pfam" id="PF00483"/>
    </source>
</evidence>
<dbReference type="AlphaFoldDB" id="A0A378JM37"/>
<keyword evidence="2" id="KW-0548">Nucleotidyltransferase</keyword>
<dbReference type="Proteomes" id="UP000254794">
    <property type="component" value="Unassembled WGS sequence"/>
</dbReference>
<dbReference type="PANTHER" id="PTHR22572">
    <property type="entry name" value="SUGAR-1-PHOSPHATE GUANYL TRANSFERASE"/>
    <property type="match status" value="1"/>
</dbReference>
<gene>
    <name evidence="2" type="primary">glmU_1</name>
    <name evidence="2" type="ORF">NCTC13316_02519</name>
</gene>
<dbReference type="InterPro" id="IPR005835">
    <property type="entry name" value="NTP_transferase_dom"/>
</dbReference>
<sequence>MSLPVVILAGGLATRLLPMTEKIPKSLLRVAGEYFINYQLRYLRQQGISQVVLCLGHLGDQIKTVVGNGSAYDLNVHYSWDGHYPLGTGGALRQALPLLGEEFFVLYGDSYLPINFKVVERDFFKSGKPALMTVFKNMNQGDKSNVLFNKDKIIEYNKRRPSPAMNYIDYGLSILSASLLKSLPKGQAFDLADLFHDLSLRDELAAHEVFEPFYEIGSKAGLNETIKYFSNIAKL</sequence>
<reference evidence="2 3" key="1">
    <citation type="submission" date="2018-06" db="EMBL/GenBank/DDBJ databases">
        <authorList>
            <consortium name="Pathogen Informatics"/>
            <person name="Doyle S."/>
        </authorList>
    </citation>
    <scope>NUCLEOTIDE SEQUENCE [LARGE SCALE GENOMIC DNA]</scope>
    <source>
        <strain evidence="2 3">NCTC13316</strain>
    </source>
</reference>
<dbReference type="Gene3D" id="3.90.550.10">
    <property type="entry name" value="Spore Coat Polysaccharide Biosynthesis Protein SpsA, Chain A"/>
    <property type="match status" value="1"/>
</dbReference>
<dbReference type="SUPFAM" id="SSF53448">
    <property type="entry name" value="Nucleotide-diphospho-sugar transferases"/>
    <property type="match status" value="1"/>
</dbReference>
<dbReference type="CDD" id="cd06915">
    <property type="entry name" value="NTP_transferase_WcbM_like"/>
    <property type="match status" value="1"/>
</dbReference>
<dbReference type="RefSeq" id="WP_115331969.1">
    <property type="nucleotide sequence ID" value="NZ_CAAAHP010000006.1"/>
</dbReference>
<evidence type="ECO:0000313" key="3">
    <source>
        <dbReference type="Proteomes" id="UP000254794"/>
    </source>
</evidence>
<accession>A0A378JM37</accession>